<evidence type="ECO:0000313" key="3">
    <source>
        <dbReference type="Proteomes" id="UP001268864"/>
    </source>
</evidence>
<dbReference type="EMBL" id="JAMQOS010000003">
    <property type="protein sequence ID" value="MDS0282784.1"/>
    <property type="molecule type" value="Genomic_DNA"/>
</dbReference>
<dbReference type="Proteomes" id="UP001268864">
    <property type="component" value="Unassembled WGS sequence"/>
</dbReference>
<feature type="compositionally biased region" description="Acidic residues" evidence="1">
    <location>
        <begin position="320"/>
        <end position="330"/>
    </location>
</feature>
<gene>
    <name evidence="2" type="ORF">NDI86_11665</name>
</gene>
<accession>A0ABU2FQV2</accession>
<dbReference type="RefSeq" id="WP_310900610.1">
    <property type="nucleotide sequence ID" value="NZ_JAMQOS010000003.1"/>
</dbReference>
<feature type="region of interest" description="Disordered" evidence="1">
    <location>
        <begin position="155"/>
        <end position="330"/>
    </location>
</feature>
<reference evidence="2 3" key="1">
    <citation type="submission" date="2022-06" db="EMBL/GenBank/DDBJ databases">
        <title>Halomicroarcula sp. a new haloarchaeum isolate from saline soil.</title>
        <authorList>
            <person name="Strakova D."/>
            <person name="Galisteo C."/>
            <person name="Sanchez-Porro C."/>
            <person name="Ventosa A."/>
        </authorList>
    </citation>
    <scope>NUCLEOTIDE SEQUENCE [LARGE SCALE GENOMIC DNA]</scope>
    <source>
        <strain evidence="2 3">S3CR25-11</strain>
    </source>
</reference>
<evidence type="ECO:0000256" key="1">
    <source>
        <dbReference type="SAM" id="MobiDB-lite"/>
    </source>
</evidence>
<protein>
    <recommendedName>
        <fullName evidence="4">DUF3806 domain-containing protein</fullName>
    </recommendedName>
</protein>
<name>A0ABU2FQV2_9EURY</name>
<feature type="compositionally biased region" description="Acidic residues" evidence="1">
    <location>
        <begin position="213"/>
        <end position="229"/>
    </location>
</feature>
<comment type="caution">
    <text evidence="2">The sequence shown here is derived from an EMBL/GenBank/DDBJ whole genome shotgun (WGS) entry which is preliminary data.</text>
</comment>
<organism evidence="2 3">
    <name type="scientific">Haloarcula onubensis</name>
    <dbReference type="NCBI Taxonomy" id="2950539"/>
    <lineage>
        <taxon>Archaea</taxon>
        <taxon>Methanobacteriati</taxon>
        <taxon>Methanobacteriota</taxon>
        <taxon>Stenosarchaea group</taxon>
        <taxon>Halobacteria</taxon>
        <taxon>Halobacteriales</taxon>
        <taxon>Haloarculaceae</taxon>
        <taxon>Haloarcula</taxon>
    </lineage>
</organism>
<feature type="compositionally biased region" description="Acidic residues" evidence="1">
    <location>
        <begin position="155"/>
        <end position="184"/>
    </location>
</feature>
<evidence type="ECO:0008006" key="4">
    <source>
        <dbReference type="Google" id="ProtNLM"/>
    </source>
</evidence>
<keyword evidence="3" id="KW-1185">Reference proteome</keyword>
<proteinExistence type="predicted"/>
<feature type="compositionally biased region" description="Low complexity" evidence="1">
    <location>
        <begin position="303"/>
        <end position="318"/>
    </location>
</feature>
<evidence type="ECO:0000313" key="2">
    <source>
        <dbReference type="EMBL" id="MDS0282784.1"/>
    </source>
</evidence>
<feature type="compositionally biased region" description="Low complexity" evidence="1">
    <location>
        <begin position="230"/>
        <end position="241"/>
    </location>
</feature>
<sequence>MGLFDSIRRVVGGDDGSSASDDTATQPDLVDTRALDASALRERAAGVAGEVAVLDFSLSSLAQFDDAIDEGYDEPLATADEAGAYATDTVRFGCYLGEVLVRVYDGEWTRDPDWGVTLSGPDGTTTVAVFDVAERSITTGAVFAAVTDRAAVEVGLDDSPGDDSDGVPDDESTAETPSDGDDSPAETPTPEAVDESADAPDPTATGDTLSETDSVDDAESLIEEAEPEAAGDATTGADSAPSTAAGPDESERVADGSASLFEADAESAAQEPTGSPSLFDDGPTGAGPTVEDAPSADDGRPVAGSDPGPDGCDDPAGAIDSDDPDTDPAADDLRETYAEAAEELVTFWTEYDLDYTPESLARLDALVSEEWDDERFDDAVFGSEDTFDDRVFTSVSTELGSYFGEVLVRDLDAEWSDEATTDGVVVQSADGPLAIPVFRVAGTSIQQQPVFARSYDSLLADLEPDG</sequence>